<protein>
    <recommendedName>
        <fullName evidence="2">Cytochrome C Planctomycete-type domain-containing protein</fullName>
    </recommendedName>
</protein>
<sequence length="81" mass="9280">MLALCICACKTIKPPLKNVNKEQLKLAADAHQVLQKHCQQCHGKGDSQSDEMLLEYEALIEDKFVRPWNAQRSKLYRVIAK</sequence>
<dbReference type="EMBL" id="UINC01113882">
    <property type="protein sequence ID" value="SVC83800.1"/>
    <property type="molecule type" value="Genomic_DNA"/>
</dbReference>
<proteinExistence type="predicted"/>
<accession>A0A382QFQ6</accession>
<evidence type="ECO:0008006" key="2">
    <source>
        <dbReference type="Google" id="ProtNLM"/>
    </source>
</evidence>
<name>A0A382QFQ6_9ZZZZ</name>
<evidence type="ECO:0000313" key="1">
    <source>
        <dbReference type="EMBL" id="SVC83800.1"/>
    </source>
</evidence>
<reference evidence="1" key="1">
    <citation type="submission" date="2018-05" db="EMBL/GenBank/DDBJ databases">
        <authorList>
            <person name="Lanie J.A."/>
            <person name="Ng W.-L."/>
            <person name="Kazmierczak K.M."/>
            <person name="Andrzejewski T.M."/>
            <person name="Davidsen T.M."/>
            <person name="Wayne K.J."/>
            <person name="Tettelin H."/>
            <person name="Glass J.I."/>
            <person name="Rusch D."/>
            <person name="Podicherti R."/>
            <person name="Tsui H.-C.T."/>
            <person name="Winkler M.E."/>
        </authorList>
    </citation>
    <scope>NUCLEOTIDE SEQUENCE</scope>
</reference>
<gene>
    <name evidence="1" type="ORF">METZ01_LOCUS336654</name>
</gene>
<feature type="non-terminal residue" evidence="1">
    <location>
        <position position="81"/>
    </location>
</feature>
<organism evidence="1">
    <name type="scientific">marine metagenome</name>
    <dbReference type="NCBI Taxonomy" id="408172"/>
    <lineage>
        <taxon>unclassified sequences</taxon>
        <taxon>metagenomes</taxon>
        <taxon>ecological metagenomes</taxon>
    </lineage>
</organism>
<dbReference type="AlphaFoldDB" id="A0A382QFQ6"/>